<proteinExistence type="predicted"/>
<evidence type="ECO:0000313" key="2">
    <source>
        <dbReference type="EMBL" id="MBO2446161.1"/>
    </source>
</evidence>
<comment type="caution">
    <text evidence="2">The sequence shown here is derived from an EMBL/GenBank/DDBJ whole genome shotgun (WGS) entry which is preliminary data.</text>
</comment>
<protein>
    <submittedName>
        <fullName evidence="2">TIGR03086 family protein</fullName>
    </submittedName>
</protein>
<accession>A0A939PCX0</accession>
<dbReference type="Proteomes" id="UP000669179">
    <property type="component" value="Unassembled WGS sequence"/>
</dbReference>
<sequence length="199" mass="21357">MTDTDIRALNARAVRISVEIVSHLTDGDLGKPTPCSEWTVADLLAHMTVQHHGFAAAARGGGADPAVWEPRPLAADPAKAYAEAAEDVLAAYAEPGVLERSFDLHEFGEGAAFPGAQAISFHFLDYVVHGWDIARALGRPFELDDELAEPALKVALIAPTGEEREKVTTAFKRELPTPDGASTLDRILTHLGRSPSWPS</sequence>
<dbReference type="GO" id="GO:0046872">
    <property type="term" value="F:metal ion binding"/>
    <property type="evidence" value="ECO:0007669"/>
    <property type="project" value="InterPro"/>
</dbReference>
<dbReference type="Gene3D" id="1.20.120.450">
    <property type="entry name" value="dinb family like domain"/>
    <property type="match status" value="1"/>
</dbReference>
<dbReference type="SUPFAM" id="SSF109854">
    <property type="entry name" value="DinB/YfiT-like putative metalloenzymes"/>
    <property type="match status" value="1"/>
</dbReference>
<dbReference type="InterPro" id="IPR024344">
    <property type="entry name" value="MDMPI_metal-binding"/>
</dbReference>
<feature type="domain" description="Mycothiol-dependent maleylpyruvate isomerase metal-binding" evidence="1">
    <location>
        <begin position="15"/>
        <end position="134"/>
    </location>
</feature>
<dbReference type="NCBIfam" id="TIGR03086">
    <property type="entry name" value="TIGR03086 family metal-binding protein"/>
    <property type="match status" value="1"/>
</dbReference>
<name>A0A939PCX0_9ACTN</name>
<dbReference type="InterPro" id="IPR017520">
    <property type="entry name" value="CHP03086"/>
</dbReference>
<dbReference type="AlphaFoldDB" id="A0A939PCX0"/>
<dbReference type="EMBL" id="JAGEOJ010000001">
    <property type="protein sequence ID" value="MBO2446161.1"/>
    <property type="molecule type" value="Genomic_DNA"/>
</dbReference>
<evidence type="ECO:0000259" key="1">
    <source>
        <dbReference type="Pfam" id="PF11716"/>
    </source>
</evidence>
<organism evidence="2 3">
    <name type="scientific">Actinomadura barringtoniae</name>
    <dbReference type="NCBI Taxonomy" id="1427535"/>
    <lineage>
        <taxon>Bacteria</taxon>
        <taxon>Bacillati</taxon>
        <taxon>Actinomycetota</taxon>
        <taxon>Actinomycetes</taxon>
        <taxon>Streptosporangiales</taxon>
        <taxon>Thermomonosporaceae</taxon>
        <taxon>Actinomadura</taxon>
    </lineage>
</organism>
<dbReference type="RefSeq" id="WP_208253724.1">
    <property type="nucleotide sequence ID" value="NZ_JAGEOJ010000001.1"/>
</dbReference>
<keyword evidence="3" id="KW-1185">Reference proteome</keyword>
<dbReference type="NCBIfam" id="TIGR03083">
    <property type="entry name" value="maleylpyruvate isomerase family mycothiol-dependent enzyme"/>
    <property type="match status" value="1"/>
</dbReference>
<evidence type="ECO:0000313" key="3">
    <source>
        <dbReference type="Proteomes" id="UP000669179"/>
    </source>
</evidence>
<gene>
    <name evidence="2" type="ORF">J4573_03605</name>
</gene>
<reference evidence="2" key="1">
    <citation type="submission" date="2021-03" db="EMBL/GenBank/DDBJ databases">
        <authorList>
            <person name="Kanchanasin P."/>
            <person name="Saeng-In P."/>
            <person name="Phongsopitanun W."/>
            <person name="Yuki M."/>
            <person name="Kudo T."/>
            <person name="Ohkuma M."/>
            <person name="Tanasupawat S."/>
        </authorList>
    </citation>
    <scope>NUCLEOTIDE SEQUENCE</scope>
    <source>
        <strain evidence="2">GKU 128</strain>
    </source>
</reference>
<dbReference type="InterPro" id="IPR017517">
    <property type="entry name" value="Maleyloyr_isom"/>
</dbReference>
<dbReference type="Pfam" id="PF11716">
    <property type="entry name" value="MDMPI_N"/>
    <property type="match status" value="1"/>
</dbReference>
<dbReference type="InterPro" id="IPR034660">
    <property type="entry name" value="DinB/YfiT-like"/>
</dbReference>